<evidence type="ECO:0000313" key="4">
    <source>
        <dbReference type="Proteomes" id="UP001447188"/>
    </source>
</evidence>
<feature type="compositionally biased region" description="Pro residues" evidence="1">
    <location>
        <begin position="149"/>
        <end position="159"/>
    </location>
</feature>
<evidence type="ECO:0000259" key="2">
    <source>
        <dbReference type="Pfam" id="PF24355"/>
    </source>
</evidence>
<evidence type="ECO:0000313" key="3">
    <source>
        <dbReference type="EMBL" id="KAL0635315.1"/>
    </source>
</evidence>
<keyword evidence="4" id="KW-1185">Reference proteome</keyword>
<reference evidence="3 4" key="1">
    <citation type="submission" date="2024-02" db="EMBL/GenBank/DDBJ databases">
        <title>Discinaceae phylogenomics.</title>
        <authorList>
            <person name="Dirks A.C."/>
            <person name="James T.Y."/>
        </authorList>
    </citation>
    <scope>NUCLEOTIDE SEQUENCE [LARGE SCALE GENOMIC DNA]</scope>
    <source>
        <strain evidence="3 4">ACD0624</strain>
    </source>
</reference>
<feature type="compositionally biased region" description="Polar residues" evidence="1">
    <location>
        <begin position="750"/>
        <end position="764"/>
    </location>
</feature>
<dbReference type="Proteomes" id="UP001447188">
    <property type="component" value="Unassembled WGS sequence"/>
</dbReference>
<feature type="compositionally biased region" description="Basic and acidic residues" evidence="1">
    <location>
        <begin position="844"/>
        <end position="861"/>
    </location>
</feature>
<protein>
    <recommendedName>
        <fullName evidence="2">DUF7514 domain-containing protein</fullName>
    </recommendedName>
</protein>
<dbReference type="EMBL" id="JBBBZM010000072">
    <property type="protein sequence ID" value="KAL0635315.1"/>
    <property type="molecule type" value="Genomic_DNA"/>
</dbReference>
<feature type="compositionally biased region" description="Pro residues" evidence="1">
    <location>
        <begin position="779"/>
        <end position="790"/>
    </location>
</feature>
<feature type="compositionally biased region" description="Basic and acidic residues" evidence="1">
    <location>
        <begin position="907"/>
        <end position="920"/>
    </location>
</feature>
<feature type="compositionally biased region" description="Low complexity" evidence="1">
    <location>
        <begin position="52"/>
        <end position="79"/>
    </location>
</feature>
<feature type="compositionally biased region" description="Pro residues" evidence="1">
    <location>
        <begin position="228"/>
        <end position="241"/>
    </location>
</feature>
<feature type="compositionally biased region" description="Low complexity" evidence="1">
    <location>
        <begin position="121"/>
        <end position="137"/>
    </location>
</feature>
<feature type="compositionally biased region" description="Basic and acidic residues" evidence="1">
    <location>
        <begin position="808"/>
        <end position="835"/>
    </location>
</feature>
<name>A0ABR3GHC4_9PEZI</name>
<dbReference type="PANTHER" id="PTHR39611:SF2">
    <property type="entry name" value="HYDROXYPROLINE-RICH GLYCOPROTEIN DZ-HRGP"/>
    <property type="match status" value="1"/>
</dbReference>
<feature type="compositionally biased region" description="Low complexity" evidence="1">
    <location>
        <begin position="318"/>
        <end position="332"/>
    </location>
</feature>
<gene>
    <name evidence="3" type="ORF">Q9L58_005704</name>
</gene>
<dbReference type="Pfam" id="PF24355">
    <property type="entry name" value="DUF7514"/>
    <property type="match status" value="1"/>
</dbReference>
<comment type="caution">
    <text evidence="3">The sequence shown here is derived from an EMBL/GenBank/DDBJ whole genome shotgun (WGS) entry which is preliminary data.</text>
</comment>
<organism evidence="3 4">
    <name type="scientific">Discina gigas</name>
    <dbReference type="NCBI Taxonomy" id="1032678"/>
    <lineage>
        <taxon>Eukaryota</taxon>
        <taxon>Fungi</taxon>
        <taxon>Dikarya</taxon>
        <taxon>Ascomycota</taxon>
        <taxon>Pezizomycotina</taxon>
        <taxon>Pezizomycetes</taxon>
        <taxon>Pezizales</taxon>
        <taxon>Discinaceae</taxon>
        <taxon>Discina</taxon>
    </lineage>
</organism>
<accession>A0ABR3GHC4</accession>
<feature type="compositionally biased region" description="Low complexity" evidence="1">
    <location>
        <begin position="17"/>
        <end position="42"/>
    </location>
</feature>
<evidence type="ECO:0000256" key="1">
    <source>
        <dbReference type="SAM" id="MobiDB-lite"/>
    </source>
</evidence>
<proteinExistence type="predicted"/>
<dbReference type="PANTHER" id="PTHR39611">
    <property type="entry name" value="HYDROXYPROLINE-RICH GLYCOPROTEIN DZ-HRGP-RELATED"/>
    <property type="match status" value="1"/>
</dbReference>
<feature type="compositionally biased region" description="Polar residues" evidence="1">
    <location>
        <begin position="360"/>
        <end position="372"/>
    </location>
</feature>
<feature type="domain" description="DUF7514" evidence="2">
    <location>
        <begin position="419"/>
        <end position="569"/>
    </location>
</feature>
<feature type="compositionally biased region" description="Basic and acidic residues" evidence="1">
    <location>
        <begin position="712"/>
        <end position="732"/>
    </location>
</feature>
<feature type="compositionally biased region" description="Low complexity" evidence="1">
    <location>
        <begin position="257"/>
        <end position="273"/>
    </location>
</feature>
<feature type="region of interest" description="Disordered" evidence="1">
    <location>
        <begin position="808"/>
        <end position="920"/>
    </location>
</feature>
<feature type="region of interest" description="Disordered" evidence="1">
    <location>
        <begin position="583"/>
        <end position="791"/>
    </location>
</feature>
<feature type="compositionally biased region" description="Basic and acidic residues" evidence="1">
    <location>
        <begin position="676"/>
        <end position="692"/>
    </location>
</feature>
<feature type="compositionally biased region" description="Basic residues" evidence="1">
    <location>
        <begin position="733"/>
        <end position="747"/>
    </location>
</feature>
<dbReference type="InterPro" id="IPR055936">
    <property type="entry name" value="DUF7514"/>
</dbReference>
<feature type="region of interest" description="Disordered" evidence="1">
    <location>
        <begin position="208"/>
        <end position="376"/>
    </location>
</feature>
<sequence>MSGHFYPPSSSPFYANQQQQQQQQPQQQQQQPQSQQHPSHGSHGSHHPSHPSHPSHSQQSSYGPPNAAVSPVSSYSNSPPQQPPPPLRPHTAAPYSSQGGYAPPSATAPPNYYQSQPPPSQQQQQQQQQQQAPSPSQGGYRQQQGRPDFSPPQPRPQQPLQPRQDYGPPTAGGFSPDLPNIIANTHGLPPDVVQRLAEDLMRSIQFSNLAGGPIPVPGQGPAPLLSHPAPPHGQHGPPPQQGSPVATASAPHHHQPHQQQPHQQLPGAFPSYGSGPGSGSGSAPQDSALGPAPPHHSSHGHQQRPSQSQHYGPQSYFPQQPVAPAMAAAPSAHSKIPVPAQVLDDGLGLGRKGSHRHSKSSATSGFSYNPTPTTSTSSSAAAAAAAATAAGKPKMTMDDASAHYELWGELVDKEPGREPRPREKLVNLLRDIGNFMIKDRPVKESIVITPDKMVDFYTCNLVEGEPLDWKMFFTGRSYSSLSSIYRALNCEHFYMPPASDQKPCIPALTPRGFETWMFTQLMSNPSREAARLQKVVSSWAIHDTKENRRHLKLIPRRCFPEKEDQIIRDGWWRVWEEFPPDFEDESEEETLALPAPGNHTYGPPREQQMTPPEGAESPFASPTHRGKKPPMQMPMGYTEKDEEDERRRRGASRSKTPLERPRKPYASESGGPSTPWREEINPRPTLGDDMKPPTRGQALPPPRPHTSHGHHPSVDEAEKPRGSRQRDRSEYRSRRHQSRHQSRHRRASPSPDQEGNWSGSSGISARTPGSGDVTSPIDAPAPAPGPPPPAALALATLASDLRRDQKRLEDISRVEHEQRELFRKFGNERHTRPDGADPYEYEDEYRHPRERERERDDRRVAEYGYQDEFERGLRRQSAGSGPGGAAPSGAGAPAETSSRRSHGGRSGSERWEGDRAYRRP</sequence>
<feature type="region of interest" description="Disordered" evidence="1">
    <location>
        <begin position="1"/>
        <end position="187"/>
    </location>
</feature>